<sequence length="86" mass="9332">MSHLDPYVAREVLTLPAMQQDGWCLKRYAIVAEGRALSQAVVEAASAEALHRLPPPGTLEDSDGNHGVGFQIIHFAETAVISPVFY</sequence>
<dbReference type="RefSeq" id="WP_076629959.1">
    <property type="nucleotide sequence ID" value="NZ_CP019312.1"/>
</dbReference>
<evidence type="ECO:0000313" key="2">
    <source>
        <dbReference type="Proteomes" id="UP000186336"/>
    </source>
</evidence>
<gene>
    <name evidence="1" type="ORF">BWR18_18945</name>
</gene>
<accession>A0A1P8MZN5</accession>
<evidence type="ECO:0000313" key="1">
    <source>
        <dbReference type="EMBL" id="APX13526.1"/>
    </source>
</evidence>
<dbReference type="Proteomes" id="UP000186336">
    <property type="component" value="Chromosome"/>
</dbReference>
<dbReference type="AlphaFoldDB" id="A0A1P8MZN5"/>
<dbReference type="STRING" id="299262.BWR18_18945"/>
<organism evidence="1 2">
    <name type="scientific">Tateyamaria omphalii</name>
    <dbReference type="NCBI Taxonomy" id="299262"/>
    <lineage>
        <taxon>Bacteria</taxon>
        <taxon>Pseudomonadati</taxon>
        <taxon>Pseudomonadota</taxon>
        <taxon>Alphaproteobacteria</taxon>
        <taxon>Rhodobacterales</taxon>
        <taxon>Roseobacteraceae</taxon>
        <taxon>Tateyamaria</taxon>
    </lineage>
</organism>
<keyword evidence="2" id="KW-1185">Reference proteome</keyword>
<name>A0A1P8MZN5_9RHOB</name>
<dbReference type="EMBL" id="CP019312">
    <property type="protein sequence ID" value="APX13526.1"/>
    <property type="molecule type" value="Genomic_DNA"/>
</dbReference>
<proteinExistence type="predicted"/>
<protein>
    <submittedName>
        <fullName evidence="1">Uncharacterized protein</fullName>
    </submittedName>
</protein>
<reference evidence="1 2" key="1">
    <citation type="submission" date="2017-01" db="EMBL/GenBank/DDBJ databases">
        <title>Complete genome of Tateyamaria omphalii DOK1-4 isolated from seawater in Dokdo.</title>
        <authorList>
            <person name="Kim J.H."/>
            <person name="Chi W.-J."/>
        </authorList>
    </citation>
    <scope>NUCLEOTIDE SEQUENCE [LARGE SCALE GENOMIC DNA]</scope>
    <source>
        <strain evidence="1 2">DOK1-4</strain>
    </source>
</reference>
<dbReference type="KEGG" id="tom:BWR18_18945"/>
<dbReference type="OrthoDB" id="8081243at2"/>